<reference evidence="1 2" key="1">
    <citation type="submission" date="2019-03" db="EMBL/GenBank/DDBJ databases">
        <title>The genome sequence of a newly discovered highly antifungal drug resistant Aspergillus species, Aspergillus tanneri NIH 1004.</title>
        <authorList>
            <person name="Mounaud S."/>
            <person name="Singh I."/>
            <person name="Joardar V."/>
            <person name="Pakala S."/>
            <person name="Pakala S."/>
            <person name="Venepally P."/>
            <person name="Hoover J."/>
            <person name="Nierman W."/>
            <person name="Chung J."/>
            <person name="Losada L."/>
        </authorList>
    </citation>
    <scope>NUCLEOTIDE SEQUENCE [LARGE SCALE GENOMIC DNA]</scope>
    <source>
        <strain evidence="1 2">NIH1004</strain>
    </source>
</reference>
<gene>
    <name evidence="1" type="ORF">EYZ11_008916</name>
</gene>
<dbReference type="VEuPathDB" id="FungiDB:EYZ11_008916"/>
<evidence type="ECO:0000313" key="1">
    <source>
        <dbReference type="EMBL" id="THC91632.1"/>
    </source>
</evidence>
<evidence type="ECO:0000313" key="2">
    <source>
        <dbReference type="Proteomes" id="UP000308092"/>
    </source>
</evidence>
<dbReference type="EMBL" id="SOSA01000398">
    <property type="protein sequence ID" value="THC91632.1"/>
    <property type="molecule type" value="Genomic_DNA"/>
</dbReference>
<dbReference type="AlphaFoldDB" id="A0A4S3J9L1"/>
<organism evidence="1 2">
    <name type="scientific">Aspergillus tanneri</name>
    <dbReference type="NCBI Taxonomy" id="1220188"/>
    <lineage>
        <taxon>Eukaryota</taxon>
        <taxon>Fungi</taxon>
        <taxon>Dikarya</taxon>
        <taxon>Ascomycota</taxon>
        <taxon>Pezizomycotina</taxon>
        <taxon>Eurotiomycetes</taxon>
        <taxon>Eurotiomycetidae</taxon>
        <taxon>Eurotiales</taxon>
        <taxon>Aspergillaceae</taxon>
        <taxon>Aspergillus</taxon>
        <taxon>Aspergillus subgen. Circumdati</taxon>
    </lineage>
</organism>
<dbReference type="Proteomes" id="UP000308092">
    <property type="component" value="Unassembled WGS sequence"/>
</dbReference>
<keyword evidence="2" id="KW-1185">Reference proteome</keyword>
<accession>A0A4S3J9L1</accession>
<protein>
    <submittedName>
        <fullName evidence="1">Uncharacterized protein</fullName>
    </submittedName>
</protein>
<comment type="caution">
    <text evidence="1">The sequence shown here is derived from an EMBL/GenBank/DDBJ whole genome shotgun (WGS) entry which is preliminary data.</text>
</comment>
<sequence length="35" mass="4070">MVFDLMRPGFYTIKPGWAELDYYAIINHAHPALMS</sequence>
<proteinExistence type="predicted"/>
<name>A0A4S3J9L1_9EURO</name>